<reference evidence="3 4" key="1">
    <citation type="journal article" date="2018" name="Mol. Plant">
        <title>The genome of Artemisia annua provides insight into the evolution of Asteraceae family and artemisinin biosynthesis.</title>
        <authorList>
            <person name="Shen Q."/>
            <person name="Zhang L."/>
            <person name="Liao Z."/>
            <person name="Wang S."/>
            <person name="Yan T."/>
            <person name="Shi P."/>
            <person name="Liu M."/>
            <person name="Fu X."/>
            <person name="Pan Q."/>
            <person name="Wang Y."/>
            <person name="Lv Z."/>
            <person name="Lu X."/>
            <person name="Zhang F."/>
            <person name="Jiang W."/>
            <person name="Ma Y."/>
            <person name="Chen M."/>
            <person name="Hao X."/>
            <person name="Li L."/>
            <person name="Tang Y."/>
            <person name="Lv G."/>
            <person name="Zhou Y."/>
            <person name="Sun X."/>
            <person name="Brodelius P.E."/>
            <person name="Rose J.K.C."/>
            <person name="Tang K."/>
        </authorList>
    </citation>
    <scope>NUCLEOTIDE SEQUENCE [LARGE SCALE GENOMIC DNA]</scope>
    <source>
        <strain evidence="4">cv. Huhao1</strain>
        <tissue evidence="3">Leaf</tissue>
    </source>
</reference>
<dbReference type="Proteomes" id="UP000245207">
    <property type="component" value="Unassembled WGS sequence"/>
</dbReference>
<dbReference type="PANTHER" id="PTHR23076">
    <property type="entry name" value="METALLOPROTEASE M41 FTSH"/>
    <property type="match status" value="1"/>
</dbReference>
<keyword evidence="4" id="KW-1185">Reference proteome</keyword>
<evidence type="ECO:0000313" key="4">
    <source>
        <dbReference type="Proteomes" id="UP000245207"/>
    </source>
</evidence>
<keyword evidence="2" id="KW-1133">Transmembrane helix</keyword>
<protein>
    <submittedName>
        <fullName evidence="3">ATPase</fullName>
    </submittedName>
</protein>
<comment type="caution">
    <text evidence="3">The sequence shown here is derived from an EMBL/GenBank/DDBJ whole genome shotgun (WGS) entry which is preliminary data.</text>
</comment>
<proteinExistence type="predicted"/>
<dbReference type="EMBL" id="PKPP01014181">
    <property type="protein sequence ID" value="PWA39955.1"/>
    <property type="molecule type" value="Genomic_DNA"/>
</dbReference>
<feature type="compositionally biased region" description="Polar residues" evidence="1">
    <location>
        <begin position="192"/>
        <end position="212"/>
    </location>
</feature>
<dbReference type="GO" id="GO:0006508">
    <property type="term" value="P:proteolysis"/>
    <property type="evidence" value="ECO:0007669"/>
    <property type="project" value="TreeGrafter"/>
</dbReference>
<dbReference type="SUPFAM" id="SSF52540">
    <property type="entry name" value="P-loop containing nucleoside triphosphate hydrolases"/>
    <property type="match status" value="1"/>
</dbReference>
<organism evidence="3 4">
    <name type="scientific">Artemisia annua</name>
    <name type="common">Sweet wormwood</name>
    <dbReference type="NCBI Taxonomy" id="35608"/>
    <lineage>
        <taxon>Eukaryota</taxon>
        <taxon>Viridiplantae</taxon>
        <taxon>Streptophyta</taxon>
        <taxon>Embryophyta</taxon>
        <taxon>Tracheophyta</taxon>
        <taxon>Spermatophyta</taxon>
        <taxon>Magnoliopsida</taxon>
        <taxon>eudicotyledons</taxon>
        <taxon>Gunneridae</taxon>
        <taxon>Pentapetalae</taxon>
        <taxon>asterids</taxon>
        <taxon>campanulids</taxon>
        <taxon>Asterales</taxon>
        <taxon>Asteraceae</taxon>
        <taxon>Asteroideae</taxon>
        <taxon>Anthemideae</taxon>
        <taxon>Artemisiinae</taxon>
        <taxon>Artemisia</taxon>
    </lineage>
</organism>
<name>A0A2U1KT72_ARTAN</name>
<dbReference type="GO" id="GO:0004176">
    <property type="term" value="F:ATP-dependent peptidase activity"/>
    <property type="evidence" value="ECO:0007669"/>
    <property type="project" value="TreeGrafter"/>
</dbReference>
<feature type="compositionally biased region" description="Basic and acidic residues" evidence="1">
    <location>
        <begin position="166"/>
        <end position="183"/>
    </location>
</feature>
<gene>
    <name evidence="3" type="ORF">CTI12_AA565220</name>
</gene>
<keyword evidence="2" id="KW-0812">Transmembrane</keyword>
<dbReference type="Gene3D" id="1.10.8.60">
    <property type="match status" value="1"/>
</dbReference>
<feature type="transmembrane region" description="Helical" evidence="2">
    <location>
        <begin position="91"/>
        <end position="108"/>
    </location>
</feature>
<accession>A0A2U1KT72</accession>
<dbReference type="GO" id="GO:0009535">
    <property type="term" value="C:chloroplast thylakoid membrane"/>
    <property type="evidence" value="ECO:0007669"/>
    <property type="project" value="TreeGrafter"/>
</dbReference>
<feature type="compositionally biased region" description="Low complexity" evidence="1">
    <location>
        <begin position="241"/>
        <end position="254"/>
    </location>
</feature>
<keyword evidence="2" id="KW-0472">Membrane</keyword>
<dbReference type="InterPro" id="IPR027417">
    <property type="entry name" value="P-loop_NTPase"/>
</dbReference>
<evidence type="ECO:0000256" key="2">
    <source>
        <dbReference type="SAM" id="Phobius"/>
    </source>
</evidence>
<dbReference type="AlphaFoldDB" id="A0A2U1KT72"/>
<dbReference type="PANTHER" id="PTHR23076:SF113">
    <property type="entry name" value="ATP-DEPENDENT ZINC METALLOPROTEASE FTSH 1, CHLOROPLASTIC-RELATED"/>
    <property type="match status" value="1"/>
</dbReference>
<sequence>MSLLAATNRHDVLDSALLRPGMFDRQVTVDRFDVVKILQVHSRGKVLAKDVDFDKIARRTSGFTVAYLQKLMNEAAKIIAAKRTKTLLSHYYLILAVDMSLILVQVIHPSVNVLPIGYSGQSHGRTSYSSNDLPKAVVMILDLMSSSYQQYGLSPHTSCFTSHVSGESERKLKSESRNDDSKKSVIKIGNTKVRTVSSQRPGLANQDSQIGSLDSGRRTLAAKKRSTGEETSYPTRVKKISGPSSDTRSSSSGPRHSRILTLCSGSSSVRTRRPVNVHGNTLSPVQSTCVTPDNVDAIVNVLLALERIDQDEGLTFENSCNEDPSSEKKLKTMVIDLNNTRVSPLTDGNNSLVSPLTKTNHYELSSLGACNGQRQSTRNRPLTKKALEALANGF</sequence>
<dbReference type="STRING" id="35608.A0A2U1KT72"/>
<evidence type="ECO:0000313" key="3">
    <source>
        <dbReference type="EMBL" id="PWA39955.1"/>
    </source>
</evidence>
<evidence type="ECO:0000256" key="1">
    <source>
        <dbReference type="SAM" id="MobiDB-lite"/>
    </source>
</evidence>
<feature type="region of interest" description="Disordered" evidence="1">
    <location>
        <begin position="159"/>
        <end position="258"/>
    </location>
</feature>
<dbReference type="Gene3D" id="3.40.50.300">
    <property type="entry name" value="P-loop containing nucleotide triphosphate hydrolases"/>
    <property type="match status" value="1"/>
</dbReference>